<organism evidence="2 3">
    <name type="scientific">Propylenella binzhouense</name>
    <dbReference type="NCBI Taxonomy" id="2555902"/>
    <lineage>
        <taxon>Bacteria</taxon>
        <taxon>Pseudomonadati</taxon>
        <taxon>Pseudomonadota</taxon>
        <taxon>Alphaproteobacteria</taxon>
        <taxon>Hyphomicrobiales</taxon>
        <taxon>Propylenellaceae</taxon>
        <taxon>Propylenella</taxon>
    </lineage>
</organism>
<evidence type="ECO:0000313" key="2">
    <source>
        <dbReference type="EMBL" id="MYZ49816.1"/>
    </source>
</evidence>
<dbReference type="EMBL" id="SPKJ01000097">
    <property type="protein sequence ID" value="MYZ49816.1"/>
    <property type="molecule type" value="Genomic_DNA"/>
</dbReference>
<dbReference type="InterPro" id="IPR007833">
    <property type="entry name" value="Capsule_polysaccharide_synth"/>
</dbReference>
<dbReference type="Proteomes" id="UP000773614">
    <property type="component" value="Unassembled WGS sequence"/>
</dbReference>
<protein>
    <submittedName>
        <fullName evidence="2">Capsular biosynthesis protein</fullName>
    </submittedName>
</protein>
<evidence type="ECO:0000313" key="3">
    <source>
        <dbReference type="Proteomes" id="UP000773614"/>
    </source>
</evidence>
<dbReference type="Pfam" id="PF05159">
    <property type="entry name" value="Capsule_synth"/>
    <property type="match status" value="1"/>
</dbReference>
<feature type="region of interest" description="Disordered" evidence="1">
    <location>
        <begin position="1"/>
        <end position="26"/>
    </location>
</feature>
<dbReference type="OrthoDB" id="9794206at2"/>
<comment type="caution">
    <text evidence="2">The sequence shown here is derived from an EMBL/GenBank/DDBJ whole genome shotgun (WGS) entry which is preliminary data.</text>
</comment>
<proteinExistence type="predicted"/>
<dbReference type="GO" id="GO:0000271">
    <property type="term" value="P:polysaccharide biosynthetic process"/>
    <property type="evidence" value="ECO:0007669"/>
    <property type="project" value="InterPro"/>
</dbReference>
<reference evidence="2" key="1">
    <citation type="submission" date="2019-03" db="EMBL/GenBank/DDBJ databases">
        <title>Afifella sp. nov., isolated from activated sludge.</title>
        <authorList>
            <person name="Li Q."/>
            <person name="Liu Y."/>
        </authorList>
    </citation>
    <scope>NUCLEOTIDE SEQUENCE</scope>
    <source>
        <strain evidence="2">L72</strain>
    </source>
</reference>
<dbReference type="RefSeq" id="WP_161142154.1">
    <property type="nucleotide sequence ID" value="NZ_SPKJ01000097.1"/>
</dbReference>
<evidence type="ECO:0000256" key="1">
    <source>
        <dbReference type="SAM" id="MobiDB-lite"/>
    </source>
</evidence>
<dbReference type="GO" id="GO:0015774">
    <property type="term" value="P:polysaccharide transport"/>
    <property type="evidence" value="ECO:0007669"/>
    <property type="project" value="InterPro"/>
</dbReference>
<accession>A0A964T773</accession>
<keyword evidence="3" id="KW-1185">Reference proteome</keyword>
<feature type="compositionally biased region" description="Basic and acidic residues" evidence="1">
    <location>
        <begin position="10"/>
        <end position="22"/>
    </location>
</feature>
<gene>
    <name evidence="2" type="ORF">E4O86_19085</name>
</gene>
<sequence length="504" mass="56105">MLRSASDDQSLLRRQTDADNLRRPRSPVSRLYEAGAHAFAPVTVHGDLAPEAPPALSERPLVVLLQGPVGPFFSRLQAHLEASGYRTIRINFNASDWLFSRKRNAVKFVGDAARWERWFEAFVQDARPDCILYFGCQREIHRIALAVADRFQVPTFSFEEGYLRPGFITMEPRGNNSLSPLAARAPALTAPVPPEELPAPGPDCGFVGMCAYAWAYYVFRSLTQAFYGRTVFHRSRPILPELFRWLRNLTRKGLHVPANRKLMDELTTSASRRYFVVALQVHDDMQLRCSGRGWTNERLIQASLASFVRSAPDDAILVFKVHPLERGHGQPRAFIRRKARIFGCEDRVRVLDDGSISQVLQHSRGLLTVNSSSALSALYHGVPILLLGESLVRHPEFAACAESAADIDRFWTGAKAADLGEARNLLDNLRREALIPGSYYSSVGEAETMRRVIGRIESAGIAAAVRRRQLSLVIGGQFHRPAPRAAAEPVEGMTRLKEAGEGTA</sequence>
<name>A0A964T773_9HYPH</name>
<dbReference type="AlphaFoldDB" id="A0A964T773"/>